<reference evidence="2 3" key="1">
    <citation type="journal article" date="2020" name="G3 (Bethesda)">
        <title>Draft Genome of the Common Snapping Turtle, Chelydra serpentina, a Model for Phenotypic Plasticity in Reptiles.</title>
        <authorList>
            <person name="Das D."/>
            <person name="Singh S.K."/>
            <person name="Bierstedt J."/>
            <person name="Erickson A."/>
            <person name="Galli G.L.J."/>
            <person name="Crossley D.A. 2nd"/>
            <person name="Rhen T."/>
        </authorList>
    </citation>
    <scope>NUCLEOTIDE SEQUENCE [LARGE SCALE GENOMIC DNA]</scope>
    <source>
        <strain evidence="2">KW</strain>
    </source>
</reference>
<dbReference type="OrthoDB" id="5947521at2759"/>
<proteinExistence type="predicted"/>
<evidence type="ECO:0000313" key="3">
    <source>
        <dbReference type="Proteomes" id="UP000765507"/>
    </source>
</evidence>
<organism evidence="2 3">
    <name type="scientific">Chelydra serpentina</name>
    <name type="common">Snapping turtle</name>
    <name type="synonym">Testudo serpentina</name>
    <dbReference type="NCBI Taxonomy" id="8475"/>
    <lineage>
        <taxon>Eukaryota</taxon>
        <taxon>Metazoa</taxon>
        <taxon>Chordata</taxon>
        <taxon>Craniata</taxon>
        <taxon>Vertebrata</taxon>
        <taxon>Euteleostomi</taxon>
        <taxon>Archelosauria</taxon>
        <taxon>Testudinata</taxon>
        <taxon>Testudines</taxon>
        <taxon>Cryptodira</taxon>
        <taxon>Durocryptodira</taxon>
        <taxon>Americhelydia</taxon>
        <taxon>Chelydroidea</taxon>
        <taxon>Chelydridae</taxon>
        <taxon>Chelydra</taxon>
    </lineage>
</organism>
<keyword evidence="3" id="KW-1185">Reference proteome</keyword>
<feature type="region of interest" description="Disordered" evidence="1">
    <location>
        <begin position="43"/>
        <end position="100"/>
    </location>
</feature>
<protein>
    <submittedName>
        <fullName evidence="2">Uncharacterized protein</fullName>
    </submittedName>
</protein>
<dbReference type="AlphaFoldDB" id="A0A8T1SE28"/>
<feature type="compositionally biased region" description="Basic residues" evidence="1">
    <location>
        <begin position="58"/>
        <end position="71"/>
    </location>
</feature>
<dbReference type="EMBL" id="JAHGAV010000279">
    <property type="protein sequence ID" value="KAG6927121.1"/>
    <property type="molecule type" value="Genomic_DNA"/>
</dbReference>
<evidence type="ECO:0000313" key="2">
    <source>
        <dbReference type="EMBL" id="KAG6927121.1"/>
    </source>
</evidence>
<dbReference type="Proteomes" id="UP000765507">
    <property type="component" value="Unassembled WGS sequence"/>
</dbReference>
<gene>
    <name evidence="2" type="ORF">G0U57_010438</name>
</gene>
<evidence type="ECO:0000256" key="1">
    <source>
        <dbReference type="SAM" id="MobiDB-lite"/>
    </source>
</evidence>
<name>A0A8T1SE28_CHESE</name>
<comment type="caution">
    <text evidence="2">The sequence shown here is derived from an EMBL/GenBank/DDBJ whole genome shotgun (WGS) entry which is preliminary data.</text>
</comment>
<sequence>MLTTSYKGRQPTFTFERQIKFSTLLDLAFAQNQSFVQQLRATPQRDIWQKQPPDFSHKFYKSSRPSRKPPKKEKEELKKASSTESETKQQLPKIKTSQCHTALERKKELPKIVTRFPHVGSYELDIMFVENGKYKTGMYQDPKPHDFRQYETNVPDFVTSYPRDPLNLKFKSQHLNAVHGLQPLKDKQKDTKGRFITYKPRECKWESRLILPKNPWPPKSASFTACQPK</sequence>
<feature type="compositionally biased region" description="Basic and acidic residues" evidence="1">
    <location>
        <begin position="72"/>
        <end position="87"/>
    </location>
</feature>
<accession>A0A8T1SE28</accession>